<feature type="transmembrane region" description="Helical" evidence="7">
    <location>
        <begin position="107"/>
        <end position="128"/>
    </location>
</feature>
<keyword evidence="2" id="KW-0813">Transport</keyword>
<dbReference type="PROSITE" id="PS50928">
    <property type="entry name" value="ABC_TM1"/>
    <property type="match status" value="1"/>
</dbReference>
<evidence type="ECO:0000313" key="10">
    <source>
        <dbReference type="Proteomes" id="UP001172708"/>
    </source>
</evidence>
<dbReference type="InterPro" id="IPR000515">
    <property type="entry name" value="MetI-like"/>
</dbReference>
<dbReference type="PANTHER" id="PTHR43744">
    <property type="entry name" value="ABC TRANSPORTER PERMEASE PROTEIN MG189-RELATED-RELATED"/>
    <property type="match status" value="1"/>
</dbReference>
<dbReference type="RefSeq" id="WP_301141991.1">
    <property type="nucleotide sequence ID" value="NZ_JAUHQA010000001.1"/>
</dbReference>
<protein>
    <submittedName>
        <fullName evidence="9">Carbohydrate ABC transporter permease</fullName>
    </submittedName>
</protein>
<evidence type="ECO:0000256" key="7">
    <source>
        <dbReference type="SAM" id="Phobius"/>
    </source>
</evidence>
<feature type="transmembrane region" description="Helical" evidence="7">
    <location>
        <begin position="70"/>
        <end position="95"/>
    </location>
</feature>
<accession>A0ABT8GGS4</accession>
<evidence type="ECO:0000313" key="9">
    <source>
        <dbReference type="EMBL" id="MDN4480564.1"/>
    </source>
</evidence>
<evidence type="ECO:0000256" key="6">
    <source>
        <dbReference type="ARBA" id="ARBA00023136"/>
    </source>
</evidence>
<keyword evidence="4 7" id="KW-0812">Transmembrane</keyword>
<reference evidence="9" key="1">
    <citation type="submission" date="2023-06" db="EMBL/GenBank/DDBJ databases">
        <title>Egi l300058.</title>
        <authorList>
            <person name="Gao L."/>
            <person name="Fang B.-Z."/>
            <person name="Li W.-J."/>
        </authorList>
    </citation>
    <scope>NUCLEOTIDE SEQUENCE</scope>
    <source>
        <strain evidence="9">EGI L300058</strain>
    </source>
</reference>
<evidence type="ECO:0000256" key="1">
    <source>
        <dbReference type="ARBA" id="ARBA00004651"/>
    </source>
</evidence>
<comment type="subcellular location">
    <subcellularLocation>
        <location evidence="1">Cell membrane</location>
        <topology evidence="1">Multi-pass membrane protein</topology>
    </subcellularLocation>
</comment>
<proteinExistence type="predicted"/>
<feature type="transmembrane region" description="Helical" evidence="7">
    <location>
        <begin position="255"/>
        <end position="276"/>
    </location>
</feature>
<dbReference type="Proteomes" id="UP001172708">
    <property type="component" value="Unassembled WGS sequence"/>
</dbReference>
<dbReference type="InterPro" id="IPR035906">
    <property type="entry name" value="MetI-like_sf"/>
</dbReference>
<feature type="transmembrane region" description="Helical" evidence="7">
    <location>
        <begin position="181"/>
        <end position="206"/>
    </location>
</feature>
<dbReference type="Gene3D" id="1.10.3720.10">
    <property type="entry name" value="MetI-like"/>
    <property type="match status" value="1"/>
</dbReference>
<dbReference type="EMBL" id="JAUHQA010000001">
    <property type="protein sequence ID" value="MDN4480564.1"/>
    <property type="molecule type" value="Genomic_DNA"/>
</dbReference>
<evidence type="ECO:0000256" key="4">
    <source>
        <dbReference type="ARBA" id="ARBA00022692"/>
    </source>
</evidence>
<keyword evidence="10" id="KW-1185">Reference proteome</keyword>
<evidence type="ECO:0000256" key="2">
    <source>
        <dbReference type="ARBA" id="ARBA00022448"/>
    </source>
</evidence>
<keyword evidence="3" id="KW-1003">Cell membrane</keyword>
<keyword evidence="6 7" id="KW-0472">Membrane</keyword>
<dbReference type="SUPFAM" id="SSF161098">
    <property type="entry name" value="MetI-like"/>
    <property type="match status" value="1"/>
</dbReference>
<sequence length="291" mass="32026">MKRFSWYRAVVHTVLGLTTVVMVVPIVLLFMSSITAEETLVKNGYAFIPEQFSLDAYRFLFENSDTLLRAYGITIIVTLIGTVVGVLLTSALGFALSVPDLPGRRTFSFVVFFTLLFNGGLVPTYIMYSGLGVKNTLLAYIVPTLLVNAFNVILMRTFYANSIPPEVYEAAKMDGAGYFRIYFTMVLPLGKPILATIGLFIALLYWNDWTNGLYYVSDSNMFSIQTYLAKIVQNVQAVSSSQAGSSVSTAALPQVSVRMAVAFVALLPLLIIYPLLQKYFAKGIMLGAVKG</sequence>
<evidence type="ECO:0000259" key="8">
    <source>
        <dbReference type="PROSITE" id="PS50928"/>
    </source>
</evidence>
<name>A0ABT8GGS4_9MICO</name>
<organism evidence="9 10">
    <name type="scientific">Demequina muriae</name>
    <dbReference type="NCBI Taxonomy" id="3051664"/>
    <lineage>
        <taxon>Bacteria</taxon>
        <taxon>Bacillati</taxon>
        <taxon>Actinomycetota</taxon>
        <taxon>Actinomycetes</taxon>
        <taxon>Micrococcales</taxon>
        <taxon>Demequinaceae</taxon>
        <taxon>Demequina</taxon>
    </lineage>
</organism>
<dbReference type="CDD" id="cd06261">
    <property type="entry name" value="TM_PBP2"/>
    <property type="match status" value="1"/>
</dbReference>
<dbReference type="PANTHER" id="PTHR43744:SF9">
    <property type="entry name" value="POLYGALACTURONAN_RHAMNOGALACTURONAN TRANSPORT SYSTEM PERMEASE PROTEIN YTCP"/>
    <property type="match status" value="1"/>
</dbReference>
<evidence type="ECO:0000256" key="3">
    <source>
        <dbReference type="ARBA" id="ARBA00022475"/>
    </source>
</evidence>
<comment type="caution">
    <text evidence="9">The sequence shown here is derived from an EMBL/GenBank/DDBJ whole genome shotgun (WGS) entry which is preliminary data.</text>
</comment>
<keyword evidence="5 7" id="KW-1133">Transmembrane helix</keyword>
<gene>
    <name evidence="9" type="ORF">QQX02_06475</name>
</gene>
<feature type="domain" description="ABC transmembrane type-1" evidence="8">
    <location>
        <begin position="71"/>
        <end position="276"/>
    </location>
</feature>
<feature type="transmembrane region" description="Helical" evidence="7">
    <location>
        <begin position="140"/>
        <end position="160"/>
    </location>
</feature>
<feature type="transmembrane region" description="Helical" evidence="7">
    <location>
        <begin position="9"/>
        <end position="31"/>
    </location>
</feature>
<evidence type="ECO:0000256" key="5">
    <source>
        <dbReference type="ARBA" id="ARBA00022989"/>
    </source>
</evidence>